<evidence type="ECO:0000313" key="5">
    <source>
        <dbReference type="Proteomes" id="UP000799766"/>
    </source>
</evidence>
<dbReference type="InterPro" id="IPR045669">
    <property type="entry name" value="FHIP_C"/>
</dbReference>
<evidence type="ECO:0000259" key="3">
    <source>
        <dbReference type="Pfam" id="PF19314"/>
    </source>
</evidence>
<dbReference type="InterPro" id="IPR016024">
    <property type="entry name" value="ARM-type_fold"/>
</dbReference>
<feature type="non-terminal residue" evidence="4">
    <location>
        <position position="1"/>
    </location>
</feature>
<sequence length="896" mass="97363">RLIGVGSQSKKAAANDPQQRLARFKKIYNQTLQTWQRAPSLSTEPQAVEAIRGFFQRLTAILTDESRSPAPHLCLSFAASSRLYTAVSSIASTAHNEGVVREAVALFAALIDSEEEEFLAERRFAEALMTFVGKIAGSSTVVVGEDTDSEIVELLFGIAAKIRLQPEILPVWFSSGTTGRHVSAGSQQLKDFAGITQKEDFPLCYQLIDHVHHEGRIGDFARTGLLYIFESASKSQELEGWIVESDLPTLMATGLGALYSQLSRKLSVLHPPDDLPIILALSDYTTLQRPSEADSMYSPDFQLHMDTFLSYLTFWQDVLEHCKSFDVKQTLIDHFQVLFLQQLLYPSLLESSDIDGGSSVAVLTYLKRILDALDHPELVHMILNYLLAIPESLDLSKSITPRSPVAAKRRMSLMLLNEPENEDDRLNPSLFNLVDLILSSLRSSNPQTVIASLRLVAVILGKNHGYAAGTLLRVVNVHTREPQRTIGALDEEMDRYLALVEEVSADWAGLDDAYESHLRDMQRQLETHPCSAKSLAFNDSAANITSPHSREYFFADGPKEPALHHLSPDDPLLRGLLELLATFFTNDIETNLGLTDAIVTLASCSRLRLEGWLAVEPAADNNADATDDADAAEAAALRKYYLARRRPSWAPQQSPALLSVLQRLAAQLAALRAKVPDFDALVATRKQAFRIHEEISEAMAAPAGAMSAHHGGGGGGSTSAPGIASPTPQRPPAAGASVLDAGATEQVAAGRTPLSSPSPSRQRGVAASGAGAQAQAPAQAQGRRQARRDPAAARREQLQLMRDVVEIADAGWVRRKVGFRRRGGGGGAGGGGPREAQVDKGERGVVEGDGDDNEGETRQVSLGHVLTNVVVLQEFVLELVALLQVRSTLFQEVRFG</sequence>
<dbReference type="Proteomes" id="UP000799766">
    <property type="component" value="Unassembled WGS sequence"/>
</dbReference>
<dbReference type="Pfam" id="PF19314">
    <property type="entry name" value="DUF5917"/>
    <property type="match status" value="1"/>
</dbReference>
<protein>
    <submittedName>
        <fullName evidence="4">Retinoic acid induced 16-like protein-domain-containing protein</fullName>
    </submittedName>
</protein>
<organism evidence="4 5">
    <name type="scientific">Lineolata rhizophorae</name>
    <dbReference type="NCBI Taxonomy" id="578093"/>
    <lineage>
        <taxon>Eukaryota</taxon>
        <taxon>Fungi</taxon>
        <taxon>Dikarya</taxon>
        <taxon>Ascomycota</taxon>
        <taxon>Pezizomycotina</taxon>
        <taxon>Dothideomycetes</taxon>
        <taxon>Dothideomycetes incertae sedis</taxon>
        <taxon>Lineolatales</taxon>
        <taxon>Lineolataceae</taxon>
        <taxon>Lineolata</taxon>
    </lineage>
</organism>
<feature type="domain" description="FHF complex subunit HOOK-interacting protein C-terminal" evidence="3">
    <location>
        <begin position="570"/>
        <end position="688"/>
    </location>
</feature>
<gene>
    <name evidence="4" type="ORF">BDY21DRAFT_287571</name>
</gene>
<dbReference type="PANTHER" id="PTHR21705:SF11">
    <property type="entry name" value="FHIP FAMILY PROTEIN CG3558"/>
    <property type="match status" value="1"/>
</dbReference>
<name>A0A6A6NX29_9PEZI</name>
<dbReference type="AlphaFoldDB" id="A0A6A6NX29"/>
<accession>A0A6A6NX29</accession>
<evidence type="ECO:0000313" key="4">
    <source>
        <dbReference type="EMBL" id="KAF2456320.1"/>
    </source>
</evidence>
<dbReference type="InterPro" id="IPR019384">
    <property type="entry name" value="FHIP"/>
</dbReference>
<dbReference type="OrthoDB" id="5350595at2759"/>
<proteinExistence type="inferred from homology"/>
<evidence type="ECO:0000256" key="1">
    <source>
        <dbReference type="ARBA" id="ARBA00024336"/>
    </source>
</evidence>
<reference evidence="4" key="1">
    <citation type="journal article" date="2020" name="Stud. Mycol.">
        <title>101 Dothideomycetes genomes: a test case for predicting lifestyles and emergence of pathogens.</title>
        <authorList>
            <person name="Haridas S."/>
            <person name="Albert R."/>
            <person name="Binder M."/>
            <person name="Bloem J."/>
            <person name="Labutti K."/>
            <person name="Salamov A."/>
            <person name="Andreopoulos B."/>
            <person name="Baker S."/>
            <person name="Barry K."/>
            <person name="Bills G."/>
            <person name="Bluhm B."/>
            <person name="Cannon C."/>
            <person name="Castanera R."/>
            <person name="Culley D."/>
            <person name="Daum C."/>
            <person name="Ezra D."/>
            <person name="Gonzalez J."/>
            <person name="Henrissat B."/>
            <person name="Kuo A."/>
            <person name="Liang C."/>
            <person name="Lipzen A."/>
            <person name="Lutzoni F."/>
            <person name="Magnuson J."/>
            <person name="Mondo S."/>
            <person name="Nolan M."/>
            <person name="Ohm R."/>
            <person name="Pangilinan J."/>
            <person name="Park H.-J."/>
            <person name="Ramirez L."/>
            <person name="Alfaro M."/>
            <person name="Sun H."/>
            <person name="Tritt A."/>
            <person name="Yoshinaga Y."/>
            <person name="Zwiers L.-H."/>
            <person name="Turgeon B."/>
            <person name="Goodwin S."/>
            <person name="Spatafora J."/>
            <person name="Crous P."/>
            <person name="Grigoriev I."/>
        </authorList>
    </citation>
    <scope>NUCLEOTIDE SEQUENCE</scope>
    <source>
        <strain evidence="4">ATCC 16933</strain>
    </source>
</reference>
<comment type="similarity">
    <text evidence="1">Belongs to the FHIP family.</text>
</comment>
<feature type="region of interest" description="Disordered" evidence="2">
    <location>
        <begin position="819"/>
        <end position="857"/>
    </location>
</feature>
<feature type="region of interest" description="Disordered" evidence="2">
    <location>
        <begin position="701"/>
        <end position="795"/>
    </location>
</feature>
<feature type="compositionally biased region" description="Low complexity" evidence="2">
    <location>
        <begin position="761"/>
        <end position="783"/>
    </location>
</feature>
<dbReference type="EMBL" id="MU001683">
    <property type="protein sequence ID" value="KAF2456320.1"/>
    <property type="molecule type" value="Genomic_DNA"/>
</dbReference>
<dbReference type="PANTHER" id="PTHR21705">
    <property type="entry name" value="RAI16 PROTEIN-RELATED"/>
    <property type="match status" value="1"/>
</dbReference>
<feature type="compositionally biased region" description="Gly residues" evidence="2">
    <location>
        <begin position="824"/>
        <end position="833"/>
    </location>
</feature>
<keyword evidence="5" id="KW-1185">Reference proteome</keyword>
<dbReference type="Pfam" id="PF10257">
    <property type="entry name" value="RAI16-like"/>
    <property type="match status" value="1"/>
</dbReference>
<dbReference type="SUPFAM" id="SSF48371">
    <property type="entry name" value="ARM repeat"/>
    <property type="match status" value="1"/>
</dbReference>
<evidence type="ECO:0000256" key="2">
    <source>
        <dbReference type="SAM" id="MobiDB-lite"/>
    </source>
</evidence>
<feature type="compositionally biased region" description="Basic and acidic residues" evidence="2">
    <location>
        <begin position="836"/>
        <end position="846"/>
    </location>
</feature>